<name>A0AAW1P8B8_9CHLO</name>
<proteinExistence type="predicted"/>
<dbReference type="EMBL" id="JALJOQ010000045">
    <property type="protein sequence ID" value="KAK9805112.1"/>
    <property type="molecule type" value="Genomic_DNA"/>
</dbReference>
<dbReference type="Proteomes" id="UP001465755">
    <property type="component" value="Unassembled WGS sequence"/>
</dbReference>
<reference evidence="1 2" key="1">
    <citation type="journal article" date="2024" name="Nat. Commun.">
        <title>Phylogenomics reveals the evolutionary origins of lichenization in chlorophyte algae.</title>
        <authorList>
            <person name="Puginier C."/>
            <person name="Libourel C."/>
            <person name="Otte J."/>
            <person name="Skaloud P."/>
            <person name="Haon M."/>
            <person name="Grisel S."/>
            <person name="Petersen M."/>
            <person name="Berrin J.G."/>
            <person name="Delaux P.M."/>
            <person name="Dal Grande F."/>
            <person name="Keller J."/>
        </authorList>
    </citation>
    <scope>NUCLEOTIDE SEQUENCE [LARGE SCALE GENOMIC DNA]</scope>
    <source>
        <strain evidence="1 2">SAG 2036</strain>
    </source>
</reference>
<evidence type="ECO:0008006" key="3">
    <source>
        <dbReference type="Google" id="ProtNLM"/>
    </source>
</evidence>
<evidence type="ECO:0000313" key="1">
    <source>
        <dbReference type="EMBL" id="KAK9805112.1"/>
    </source>
</evidence>
<organism evidence="1 2">
    <name type="scientific">Symbiochloris irregularis</name>
    <dbReference type="NCBI Taxonomy" id="706552"/>
    <lineage>
        <taxon>Eukaryota</taxon>
        <taxon>Viridiplantae</taxon>
        <taxon>Chlorophyta</taxon>
        <taxon>core chlorophytes</taxon>
        <taxon>Trebouxiophyceae</taxon>
        <taxon>Trebouxiales</taxon>
        <taxon>Trebouxiaceae</taxon>
        <taxon>Symbiochloris</taxon>
    </lineage>
</organism>
<keyword evidence="2" id="KW-1185">Reference proteome</keyword>
<gene>
    <name evidence="1" type="ORF">WJX73_009405</name>
</gene>
<evidence type="ECO:0000313" key="2">
    <source>
        <dbReference type="Proteomes" id="UP001465755"/>
    </source>
</evidence>
<protein>
    <recommendedName>
        <fullName evidence="3">F-box domain-containing protein</fullName>
    </recommendedName>
</protein>
<comment type="caution">
    <text evidence="1">The sequence shown here is derived from an EMBL/GenBank/DDBJ whole genome shotgun (WGS) entry which is preliminary data.</text>
</comment>
<dbReference type="AlphaFoldDB" id="A0AAW1P8B8"/>
<sequence length="331" mass="37467">MEALLASSLTWQDVFGLHICTKLRVADLHALHTTCRAFRQLIATCLPASTWQAVATNTLPVTHPLLPLPGSEVRGCLERIARAKGVKAVPRRLGLWKQESRQADFAINHQGTQVIVSRGLDVGVYRLQLSHKRLSKRTIWSGSWDLEDDNLLEVKFTWSKADNYVALRCFLRDVEGSPFELVHLYNTRTESLQGLGQADLPLEADEFHQPAFSSCENKLILPWKVAGSPDGIFLAVIVQRAAPQVTLEHFELQILEFATGRLLHTYHAREWLSAVFINPRPETWGNVIDPAELRFDLQWAGLRLFVGFSFESFDGFDSDEETNQTLFVFPF</sequence>
<accession>A0AAW1P8B8</accession>